<keyword evidence="3" id="KW-1185">Reference proteome</keyword>
<dbReference type="EMBL" id="JAHDYR010000066">
    <property type="protein sequence ID" value="KAG9390102.1"/>
    <property type="molecule type" value="Genomic_DNA"/>
</dbReference>
<organism evidence="2 3">
    <name type="scientific">Carpediemonas membranifera</name>
    <dbReference type="NCBI Taxonomy" id="201153"/>
    <lineage>
        <taxon>Eukaryota</taxon>
        <taxon>Metamonada</taxon>
        <taxon>Carpediemonas-like organisms</taxon>
        <taxon>Carpediemonas</taxon>
    </lineage>
</organism>
<reference evidence="2" key="1">
    <citation type="submission" date="2021-05" db="EMBL/GenBank/DDBJ databases">
        <title>A free-living protist that lacks canonical eukaryotic 1 DNA replication and segregation systems.</title>
        <authorList>
            <person name="Salas-Leiva D.E."/>
            <person name="Tromer E.C."/>
            <person name="Curtis B.A."/>
            <person name="Jerlstrom-Hultqvist J."/>
            <person name="Kolisko M."/>
            <person name="Yi Z."/>
            <person name="Salas-Leiva J.S."/>
            <person name="Gallot-Lavallee L."/>
            <person name="Kops G.J.P.L."/>
            <person name="Archibald J.M."/>
            <person name="Simpson A.G.B."/>
            <person name="Roger A.J."/>
        </authorList>
    </citation>
    <scope>NUCLEOTIDE SEQUENCE</scope>
    <source>
        <strain evidence="2">BICM</strain>
    </source>
</reference>
<proteinExistence type="predicted"/>
<evidence type="ECO:0000313" key="2">
    <source>
        <dbReference type="EMBL" id="KAG9390102.1"/>
    </source>
</evidence>
<gene>
    <name evidence="2" type="ORF">J8273_8139</name>
</gene>
<feature type="compositionally biased region" description="Basic residues" evidence="1">
    <location>
        <begin position="245"/>
        <end position="259"/>
    </location>
</feature>
<feature type="region of interest" description="Disordered" evidence="1">
    <location>
        <begin position="218"/>
        <end position="271"/>
    </location>
</feature>
<evidence type="ECO:0000313" key="3">
    <source>
        <dbReference type="Proteomes" id="UP000717585"/>
    </source>
</evidence>
<sequence length="271" mass="29361">MHTAGRGAQPAAHFWPRRRWQNVQPVAKPAIRRVAIVCHSPAPHSSTNTYTQGAALLPARENRVQVPFQPSGFVQKPPGGLMRQSSAVTQKTAIRTAPAPPAASSDLYFIKVALQENVKQLRDLEKQITAVQPVEPSQGLAPIEASLETLRSAVEGLGAALGQQEAGMHAQYRAMDDALAALQTQQAGLATTLEARVGALETLLREVAEQGRPEPVVTGDMAVQTDPAPRETPRRRVKEEAVTPIKKRHRQRVSAKPRAARSPPAFDIFSL</sequence>
<name>A0A8J6B4W8_9EUKA</name>
<accession>A0A8J6B4W8</accession>
<dbReference type="Proteomes" id="UP000717585">
    <property type="component" value="Unassembled WGS sequence"/>
</dbReference>
<comment type="caution">
    <text evidence="2">The sequence shown here is derived from an EMBL/GenBank/DDBJ whole genome shotgun (WGS) entry which is preliminary data.</text>
</comment>
<evidence type="ECO:0000256" key="1">
    <source>
        <dbReference type="SAM" id="MobiDB-lite"/>
    </source>
</evidence>
<feature type="compositionally biased region" description="Basic and acidic residues" evidence="1">
    <location>
        <begin position="228"/>
        <end position="241"/>
    </location>
</feature>
<protein>
    <submittedName>
        <fullName evidence="2">Uncharacterized protein</fullName>
    </submittedName>
</protein>
<dbReference type="AlphaFoldDB" id="A0A8J6B4W8"/>